<evidence type="ECO:0000256" key="1">
    <source>
        <dbReference type="ARBA" id="ARBA00022527"/>
    </source>
</evidence>
<dbReference type="InterPro" id="IPR003594">
    <property type="entry name" value="HATPase_dom"/>
</dbReference>
<proteinExistence type="predicted"/>
<dbReference type="Gene3D" id="3.30.565.10">
    <property type="entry name" value="Histidine kinase-like ATPase, C-terminal domain"/>
    <property type="match status" value="1"/>
</dbReference>
<keyword evidence="1" id="KW-0723">Serine/threonine-protein kinase</keyword>
<accession>A0A7W7RBI9</accession>
<dbReference type="InterPro" id="IPR036890">
    <property type="entry name" value="HATPase_C_sf"/>
</dbReference>
<feature type="domain" description="Histidine kinase/HSP90-like ATPase" evidence="2">
    <location>
        <begin position="30"/>
        <end position="137"/>
    </location>
</feature>
<protein>
    <submittedName>
        <fullName evidence="3">Anti-sigma regulatory factor (Ser/Thr protein kinase)</fullName>
    </submittedName>
</protein>
<dbReference type="Proteomes" id="UP000540506">
    <property type="component" value="Unassembled WGS sequence"/>
</dbReference>
<gene>
    <name evidence="3" type="ORF">FHR34_008054</name>
</gene>
<dbReference type="SUPFAM" id="SSF55874">
    <property type="entry name" value="ATPase domain of HSP90 chaperone/DNA topoisomerase II/histidine kinase"/>
    <property type="match status" value="1"/>
</dbReference>
<evidence type="ECO:0000313" key="3">
    <source>
        <dbReference type="EMBL" id="MBB4928957.1"/>
    </source>
</evidence>
<dbReference type="CDD" id="cd16936">
    <property type="entry name" value="HATPase_RsbW-like"/>
    <property type="match status" value="1"/>
</dbReference>
<keyword evidence="4" id="KW-1185">Reference proteome</keyword>
<sequence length="187" mass="19477">MSRPGRGLEYRLTVAATATDPIERMACVGFARRALRAAATGWGITGGALDDLVAVASELIANAATHNKPGTIDATLRLAPPGDRLRVEVGDGGNGQLRPQDRFGDGAALTGRGLLMVDALTDQWGAMQTPAGKTVWAELVLPTPLDIPAVTRQTRRAVAAADVVAASRLRTQPLPRPACATRGSHLG</sequence>
<evidence type="ECO:0000259" key="2">
    <source>
        <dbReference type="Pfam" id="PF13581"/>
    </source>
</evidence>
<evidence type="ECO:0000313" key="4">
    <source>
        <dbReference type="Proteomes" id="UP000540506"/>
    </source>
</evidence>
<organism evidence="3 4">
    <name type="scientific">Kitasatospora kifunensis</name>
    <name type="common">Streptomyces kifunensis</name>
    <dbReference type="NCBI Taxonomy" id="58351"/>
    <lineage>
        <taxon>Bacteria</taxon>
        <taxon>Bacillati</taxon>
        <taxon>Actinomycetota</taxon>
        <taxon>Actinomycetes</taxon>
        <taxon>Kitasatosporales</taxon>
        <taxon>Streptomycetaceae</taxon>
        <taxon>Kitasatospora</taxon>
    </lineage>
</organism>
<name>A0A7W7RBI9_KITKI</name>
<dbReference type="PANTHER" id="PTHR35526">
    <property type="entry name" value="ANTI-SIGMA-F FACTOR RSBW-RELATED"/>
    <property type="match status" value="1"/>
</dbReference>
<keyword evidence="1" id="KW-0808">Transferase</keyword>
<comment type="caution">
    <text evidence="3">The sequence shown here is derived from an EMBL/GenBank/DDBJ whole genome shotgun (WGS) entry which is preliminary data.</text>
</comment>
<keyword evidence="1" id="KW-0418">Kinase</keyword>
<dbReference type="InterPro" id="IPR050267">
    <property type="entry name" value="Anti-sigma-factor_SerPK"/>
</dbReference>
<dbReference type="GO" id="GO:0004674">
    <property type="term" value="F:protein serine/threonine kinase activity"/>
    <property type="evidence" value="ECO:0007669"/>
    <property type="project" value="UniProtKB-KW"/>
</dbReference>
<dbReference type="PANTHER" id="PTHR35526:SF3">
    <property type="entry name" value="ANTI-SIGMA-F FACTOR RSBW"/>
    <property type="match status" value="1"/>
</dbReference>
<dbReference type="RefSeq" id="WP_184946666.1">
    <property type="nucleotide sequence ID" value="NZ_JACHJV010000003.1"/>
</dbReference>
<dbReference type="AlphaFoldDB" id="A0A7W7RBI9"/>
<dbReference type="EMBL" id="JACHJV010000003">
    <property type="protein sequence ID" value="MBB4928957.1"/>
    <property type="molecule type" value="Genomic_DNA"/>
</dbReference>
<reference evidence="3 4" key="1">
    <citation type="submission" date="2020-08" db="EMBL/GenBank/DDBJ databases">
        <title>Sequencing the genomes of 1000 actinobacteria strains.</title>
        <authorList>
            <person name="Klenk H.-P."/>
        </authorList>
    </citation>
    <scope>NUCLEOTIDE SEQUENCE [LARGE SCALE GENOMIC DNA]</scope>
    <source>
        <strain evidence="3 4">DSM 41654</strain>
    </source>
</reference>
<dbReference type="Pfam" id="PF13581">
    <property type="entry name" value="HATPase_c_2"/>
    <property type="match status" value="1"/>
</dbReference>